<dbReference type="EMBL" id="SRJD01000003">
    <property type="protein sequence ID" value="TGA99386.1"/>
    <property type="molecule type" value="Genomic_DNA"/>
</dbReference>
<dbReference type="Proteomes" id="UP000298347">
    <property type="component" value="Unassembled WGS sequence"/>
</dbReference>
<dbReference type="Pfam" id="PF00583">
    <property type="entry name" value="Acetyltransf_1"/>
    <property type="match status" value="1"/>
</dbReference>
<comment type="caution">
    <text evidence="2">The sequence shown here is derived from an EMBL/GenBank/DDBJ whole genome shotgun (WGS) entry which is preliminary data.</text>
</comment>
<feature type="domain" description="N-acetyltransferase" evidence="1">
    <location>
        <begin position="1"/>
        <end position="95"/>
    </location>
</feature>
<evidence type="ECO:0000313" key="3">
    <source>
        <dbReference type="Proteomes" id="UP000298347"/>
    </source>
</evidence>
<keyword evidence="3" id="KW-1185">Reference proteome</keyword>
<evidence type="ECO:0000313" key="2">
    <source>
        <dbReference type="EMBL" id="TGA99386.1"/>
    </source>
</evidence>
<dbReference type="PANTHER" id="PTHR43415">
    <property type="entry name" value="SPERMIDINE N(1)-ACETYLTRANSFERASE"/>
    <property type="match status" value="1"/>
</dbReference>
<evidence type="ECO:0000259" key="1">
    <source>
        <dbReference type="PROSITE" id="PS51186"/>
    </source>
</evidence>
<dbReference type="PANTHER" id="PTHR43415:SF5">
    <property type="entry name" value="ACETYLTRANSFERASE"/>
    <property type="match status" value="1"/>
</dbReference>
<protein>
    <submittedName>
        <fullName evidence="2">N-acetyltransferase</fullName>
    </submittedName>
</protein>
<dbReference type="PROSITE" id="PS51186">
    <property type="entry name" value="GNAT"/>
    <property type="match status" value="1"/>
</dbReference>
<dbReference type="SUPFAM" id="SSF55729">
    <property type="entry name" value="Acyl-CoA N-acyltransferases (Nat)"/>
    <property type="match status" value="1"/>
</dbReference>
<dbReference type="InterPro" id="IPR000182">
    <property type="entry name" value="GNAT_dom"/>
</dbReference>
<dbReference type="OrthoDB" id="9795206at2"/>
<keyword evidence="2" id="KW-0808">Transferase</keyword>
<accession>A0A4Z0GSX1</accession>
<proteinExistence type="predicted"/>
<organism evidence="2 3">
    <name type="scientific">Sporolactobacillus shoreae</name>
    <dbReference type="NCBI Taxonomy" id="1465501"/>
    <lineage>
        <taxon>Bacteria</taxon>
        <taxon>Bacillati</taxon>
        <taxon>Bacillota</taxon>
        <taxon>Bacilli</taxon>
        <taxon>Bacillales</taxon>
        <taxon>Sporolactobacillaceae</taxon>
        <taxon>Sporolactobacillus</taxon>
    </lineage>
</organism>
<dbReference type="AlphaFoldDB" id="A0A4Z0GSX1"/>
<dbReference type="InterPro" id="IPR016181">
    <property type="entry name" value="Acyl_CoA_acyltransferase"/>
</dbReference>
<dbReference type="Gene3D" id="3.40.630.30">
    <property type="match status" value="1"/>
</dbReference>
<sequence>MLFVQLQGVSSFLAIGIGEAKNRNKGYGTDALKVILHYAFHELNLNRVSLDVIEYNAWAIHAYEKVGFQHEGRMRDAVLRDGKSYDRLIMGILRSEWEELNRK</sequence>
<dbReference type="GO" id="GO:0016747">
    <property type="term" value="F:acyltransferase activity, transferring groups other than amino-acyl groups"/>
    <property type="evidence" value="ECO:0007669"/>
    <property type="project" value="InterPro"/>
</dbReference>
<reference evidence="2 3" key="1">
    <citation type="journal article" date="2015" name="Int. J. Syst. Evol. Microbiol.">
        <title>Sporolactobacillus shoreae sp. nov. and Sporolactobacillus spathodeae sp. nov., two spore-forming lactic acid bacteria isolated from tree barks in Thailand.</title>
        <authorList>
            <person name="Thamacharoensuk T."/>
            <person name="Kitahara M."/>
            <person name="Ohkuma M."/>
            <person name="Thongchul N."/>
            <person name="Tanasupawat S."/>
        </authorList>
    </citation>
    <scope>NUCLEOTIDE SEQUENCE [LARGE SCALE GENOMIC DNA]</scope>
    <source>
        <strain evidence="2 3">BK92</strain>
    </source>
</reference>
<gene>
    <name evidence="2" type="ORF">E4665_03380</name>
</gene>
<name>A0A4Z0GSX1_9BACL</name>